<protein>
    <recommendedName>
        <fullName evidence="3">Proteasome assembly chaperone 3</fullName>
    </recommendedName>
</protein>
<name>A0AAV4RAT8_9ARAC</name>
<dbReference type="AlphaFoldDB" id="A0AAV4RAT8"/>
<accession>A0AAV4RAT8</accession>
<proteinExistence type="predicted"/>
<reference evidence="1 2" key="1">
    <citation type="submission" date="2021-06" db="EMBL/GenBank/DDBJ databases">
        <title>Caerostris darwini draft genome.</title>
        <authorList>
            <person name="Kono N."/>
            <person name="Arakawa K."/>
        </authorList>
    </citation>
    <scope>NUCLEOTIDE SEQUENCE [LARGE SCALE GENOMIC DNA]</scope>
</reference>
<evidence type="ECO:0000313" key="2">
    <source>
        <dbReference type="Proteomes" id="UP001054837"/>
    </source>
</evidence>
<gene>
    <name evidence="1" type="ORF">CDAR_572091</name>
</gene>
<evidence type="ECO:0000313" key="1">
    <source>
        <dbReference type="EMBL" id="GIY17330.1"/>
    </source>
</evidence>
<sequence>MENPPGIHGWIHVKSPLGDSLVVLSQVKYAPAATDPQGDVVILTAAVEAVTCTCLVRQQLLQMLFRQSELKQGSVSKHIKISSLCLELPNDVVGFLDSITNDYY</sequence>
<organism evidence="1 2">
    <name type="scientific">Caerostris darwini</name>
    <dbReference type="NCBI Taxonomy" id="1538125"/>
    <lineage>
        <taxon>Eukaryota</taxon>
        <taxon>Metazoa</taxon>
        <taxon>Ecdysozoa</taxon>
        <taxon>Arthropoda</taxon>
        <taxon>Chelicerata</taxon>
        <taxon>Arachnida</taxon>
        <taxon>Araneae</taxon>
        <taxon>Araneomorphae</taxon>
        <taxon>Entelegynae</taxon>
        <taxon>Araneoidea</taxon>
        <taxon>Araneidae</taxon>
        <taxon>Caerostris</taxon>
    </lineage>
</organism>
<dbReference type="Proteomes" id="UP001054837">
    <property type="component" value="Unassembled WGS sequence"/>
</dbReference>
<dbReference type="EMBL" id="BPLQ01005801">
    <property type="protein sequence ID" value="GIY17330.1"/>
    <property type="molecule type" value="Genomic_DNA"/>
</dbReference>
<evidence type="ECO:0008006" key="3">
    <source>
        <dbReference type="Google" id="ProtNLM"/>
    </source>
</evidence>
<comment type="caution">
    <text evidence="1">The sequence shown here is derived from an EMBL/GenBank/DDBJ whole genome shotgun (WGS) entry which is preliminary data.</text>
</comment>
<keyword evidence="2" id="KW-1185">Reference proteome</keyword>